<reference evidence="2 3" key="1">
    <citation type="submission" date="2019-02" db="EMBL/GenBank/DDBJ databases">
        <title>Deep-cultivation of Planctomycetes and their phenomic and genomic characterization uncovers novel biology.</title>
        <authorList>
            <person name="Wiegand S."/>
            <person name="Jogler M."/>
            <person name="Boedeker C."/>
            <person name="Pinto D."/>
            <person name="Vollmers J."/>
            <person name="Rivas-Marin E."/>
            <person name="Kohn T."/>
            <person name="Peeters S.H."/>
            <person name="Heuer A."/>
            <person name="Rast P."/>
            <person name="Oberbeckmann S."/>
            <person name="Bunk B."/>
            <person name="Jeske O."/>
            <person name="Meyerdierks A."/>
            <person name="Storesund J.E."/>
            <person name="Kallscheuer N."/>
            <person name="Luecker S."/>
            <person name="Lage O.M."/>
            <person name="Pohl T."/>
            <person name="Merkel B.J."/>
            <person name="Hornburger P."/>
            <person name="Mueller R.-W."/>
            <person name="Bruemmer F."/>
            <person name="Labrenz M."/>
            <person name="Spormann A.M."/>
            <person name="Op den Camp H."/>
            <person name="Overmann J."/>
            <person name="Amann R."/>
            <person name="Jetten M.S.M."/>
            <person name="Mascher T."/>
            <person name="Medema M.H."/>
            <person name="Devos D.P."/>
            <person name="Kaster A.-K."/>
            <person name="Ovreas L."/>
            <person name="Rohde M."/>
            <person name="Galperin M.Y."/>
            <person name="Jogler C."/>
        </authorList>
    </citation>
    <scope>NUCLEOTIDE SEQUENCE [LARGE SCALE GENOMIC DNA]</scope>
    <source>
        <strain evidence="2 3">Pan181</strain>
    </source>
</reference>
<evidence type="ECO:0000256" key="1">
    <source>
        <dbReference type="SAM" id="Phobius"/>
    </source>
</evidence>
<keyword evidence="1" id="KW-0812">Transmembrane</keyword>
<evidence type="ECO:0000313" key="2">
    <source>
        <dbReference type="EMBL" id="QDU57714.1"/>
    </source>
</evidence>
<name>A0A518ASL1_9BACT</name>
<gene>
    <name evidence="2" type="ORF">Pan181_39360</name>
</gene>
<keyword evidence="1" id="KW-1133">Transmembrane helix</keyword>
<keyword evidence="3" id="KW-1185">Reference proteome</keyword>
<dbReference type="RefSeq" id="WP_145249027.1">
    <property type="nucleotide sequence ID" value="NZ_CP036278.1"/>
</dbReference>
<feature type="transmembrane region" description="Helical" evidence="1">
    <location>
        <begin position="12"/>
        <end position="32"/>
    </location>
</feature>
<dbReference type="AlphaFoldDB" id="A0A518ASL1"/>
<feature type="transmembrane region" description="Helical" evidence="1">
    <location>
        <begin position="65"/>
        <end position="87"/>
    </location>
</feature>
<feature type="transmembrane region" description="Helical" evidence="1">
    <location>
        <begin position="99"/>
        <end position="120"/>
    </location>
</feature>
<dbReference type="Proteomes" id="UP000315750">
    <property type="component" value="Chromosome"/>
</dbReference>
<organism evidence="2 3">
    <name type="scientific">Aeoliella mucimassa</name>
    <dbReference type="NCBI Taxonomy" id="2527972"/>
    <lineage>
        <taxon>Bacteria</taxon>
        <taxon>Pseudomonadati</taxon>
        <taxon>Planctomycetota</taxon>
        <taxon>Planctomycetia</taxon>
        <taxon>Pirellulales</taxon>
        <taxon>Lacipirellulaceae</taxon>
        <taxon>Aeoliella</taxon>
    </lineage>
</organism>
<evidence type="ECO:0008006" key="4">
    <source>
        <dbReference type="Google" id="ProtNLM"/>
    </source>
</evidence>
<sequence>MKHYLVKLGSIACSGAWIVNLTLWVGLVGWIATRADSLKQLESTRLKALSLVSADGNSLAVYQSWWPTLAIAAAAATGLVMLASVLVGPRRFRSVRSWLLLMVAAAGWLTLGLGTDDLYWQGQQMRASQAVDPLSEFAEQLASHWPEDDGDWDNLGPFLAYPKPAPTSLLLVGTPQLPGTRFTVSAIERTQDGVLRFELAGGEQPAWLEWQPDGGQPGDFKSGLETPYRVDKLAQLTSKWYLVHYNVGR</sequence>
<dbReference type="EMBL" id="CP036278">
    <property type="protein sequence ID" value="QDU57714.1"/>
    <property type="molecule type" value="Genomic_DNA"/>
</dbReference>
<dbReference type="OrthoDB" id="254731at2"/>
<proteinExistence type="predicted"/>
<evidence type="ECO:0000313" key="3">
    <source>
        <dbReference type="Proteomes" id="UP000315750"/>
    </source>
</evidence>
<accession>A0A518ASL1</accession>
<protein>
    <recommendedName>
        <fullName evidence="4">Transmembrane protein</fullName>
    </recommendedName>
</protein>
<keyword evidence="1" id="KW-0472">Membrane</keyword>
<dbReference type="KEGG" id="amuc:Pan181_39360"/>